<feature type="transmembrane region" description="Helical" evidence="5">
    <location>
        <begin position="78"/>
        <end position="98"/>
    </location>
</feature>
<name>A0ABP5F1D9_9ACTN</name>
<protein>
    <recommendedName>
        <fullName evidence="6">Methylamine utilisation protein MauE domain-containing protein</fullName>
    </recommendedName>
</protein>
<evidence type="ECO:0000256" key="3">
    <source>
        <dbReference type="ARBA" id="ARBA00022989"/>
    </source>
</evidence>
<evidence type="ECO:0000256" key="2">
    <source>
        <dbReference type="ARBA" id="ARBA00022692"/>
    </source>
</evidence>
<proteinExistence type="predicted"/>
<evidence type="ECO:0000256" key="4">
    <source>
        <dbReference type="ARBA" id="ARBA00023136"/>
    </source>
</evidence>
<keyword evidence="8" id="KW-1185">Reference proteome</keyword>
<keyword evidence="4 5" id="KW-0472">Membrane</keyword>
<evidence type="ECO:0000313" key="7">
    <source>
        <dbReference type="EMBL" id="GAA2011839.1"/>
    </source>
</evidence>
<evidence type="ECO:0000256" key="5">
    <source>
        <dbReference type="SAM" id="Phobius"/>
    </source>
</evidence>
<feature type="transmembrane region" description="Helical" evidence="5">
    <location>
        <begin position="52"/>
        <end position="71"/>
    </location>
</feature>
<evidence type="ECO:0000259" key="6">
    <source>
        <dbReference type="Pfam" id="PF07291"/>
    </source>
</evidence>
<accession>A0ABP5F1D9</accession>
<dbReference type="InterPro" id="IPR009908">
    <property type="entry name" value="Methylamine_util_MauE"/>
</dbReference>
<keyword evidence="3 5" id="KW-1133">Transmembrane helix</keyword>
<dbReference type="EMBL" id="BAAAQN010000001">
    <property type="protein sequence ID" value="GAA2011839.1"/>
    <property type="molecule type" value="Genomic_DNA"/>
</dbReference>
<evidence type="ECO:0000313" key="8">
    <source>
        <dbReference type="Proteomes" id="UP001500751"/>
    </source>
</evidence>
<gene>
    <name evidence="7" type="ORF">GCM10009839_02600</name>
</gene>
<feature type="transmembrane region" description="Helical" evidence="5">
    <location>
        <begin position="118"/>
        <end position="137"/>
    </location>
</feature>
<dbReference type="Pfam" id="PF07291">
    <property type="entry name" value="MauE"/>
    <property type="match status" value="1"/>
</dbReference>
<dbReference type="Proteomes" id="UP001500751">
    <property type="component" value="Unassembled WGS sequence"/>
</dbReference>
<evidence type="ECO:0000256" key="1">
    <source>
        <dbReference type="ARBA" id="ARBA00004141"/>
    </source>
</evidence>
<keyword evidence="2 5" id="KW-0812">Transmembrane</keyword>
<comment type="caution">
    <text evidence="7">The sequence shown here is derived from an EMBL/GenBank/DDBJ whole genome shotgun (WGS) entry which is preliminary data.</text>
</comment>
<comment type="subcellular location">
    <subcellularLocation>
        <location evidence="1">Membrane</location>
        <topology evidence="1">Multi-pass membrane protein</topology>
    </subcellularLocation>
</comment>
<feature type="domain" description="Methylamine utilisation protein MauE" evidence="6">
    <location>
        <begin position="5"/>
        <end position="132"/>
    </location>
</feature>
<reference evidence="8" key="1">
    <citation type="journal article" date="2019" name="Int. J. Syst. Evol. Microbiol.">
        <title>The Global Catalogue of Microorganisms (GCM) 10K type strain sequencing project: providing services to taxonomists for standard genome sequencing and annotation.</title>
        <authorList>
            <consortium name="The Broad Institute Genomics Platform"/>
            <consortium name="The Broad Institute Genome Sequencing Center for Infectious Disease"/>
            <person name="Wu L."/>
            <person name="Ma J."/>
        </authorList>
    </citation>
    <scope>NUCLEOTIDE SEQUENCE [LARGE SCALE GENOMIC DNA]</scope>
    <source>
        <strain evidence="8">JCM 16014</strain>
    </source>
</reference>
<feature type="transmembrane region" description="Helical" evidence="5">
    <location>
        <begin position="149"/>
        <end position="171"/>
    </location>
</feature>
<organism evidence="7 8">
    <name type="scientific">Catenulispora yoronensis</name>
    <dbReference type="NCBI Taxonomy" id="450799"/>
    <lineage>
        <taxon>Bacteria</taxon>
        <taxon>Bacillati</taxon>
        <taxon>Actinomycetota</taxon>
        <taxon>Actinomycetes</taxon>
        <taxon>Catenulisporales</taxon>
        <taxon>Catenulisporaceae</taxon>
        <taxon>Catenulispora</taxon>
    </lineage>
</organism>
<sequence length="176" mass="18287">MALSILTTTLRFTLLLVCVVAFAGKASRRRPVRTLADSLAETGLPPALRRPAAAALLVAELVIAATMAAPATARPGSALAFLFFGVLTVGVAVTVRKANGAKCACFGAAKHELSRIHIARNFTLTLMALVVLTVPAANQASDAERSVLAGMLALPVFLLVFFIADVASIVVPAQHE</sequence>